<evidence type="ECO:0000313" key="3">
    <source>
        <dbReference type="Proteomes" id="UP000251647"/>
    </source>
</evidence>
<dbReference type="Gene3D" id="3.30.70.60">
    <property type="match status" value="1"/>
</dbReference>
<accession>A0A2T3QKG0</accession>
<keyword evidence="1" id="KW-1133">Transmembrane helix</keyword>
<dbReference type="InterPro" id="IPR007445">
    <property type="entry name" value="PilO"/>
</dbReference>
<evidence type="ECO:0000313" key="2">
    <source>
        <dbReference type="EMBL" id="SPY45633.1"/>
    </source>
</evidence>
<dbReference type="PANTHER" id="PTHR39555:SF1">
    <property type="entry name" value="TYPE IV PILUS INNER MEMBRANE COMPONENT PILO"/>
    <property type="match status" value="1"/>
</dbReference>
<feature type="transmembrane region" description="Helical" evidence="1">
    <location>
        <begin position="17"/>
        <end position="39"/>
    </location>
</feature>
<dbReference type="AlphaFoldDB" id="A0A2T3QKG0"/>
<dbReference type="InterPro" id="IPR014717">
    <property type="entry name" value="Transl_elong_EF1B/ribsomal_bS6"/>
</dbReference>
<evidence type="ECO:0000256" key="1">
    <source>
        <dbReference type="SAM" id="Phobius"/>
    </source>
</evidence>
<dbReference type="GO" id="GO:0043683">
    <property type="term" value="P:type IV pilus assembly"/>
    <property type="evidence" value="ECO:0007669"/>
    <property type="project" value="InterPro"/>
</dbReference>
<gene>
    <name evidence="2" type="ORF">NCTC11647_04133</name>
</gene>
<sequence length="196" mass="22670">MKEWQDLELDEMADWPLLPQCLVALLLAGLLIAVGYWYWLTPKSEQLAQIKQQEVELKMRLTNRASQVAALPIMKEQIEELNRRYDKVMKQLPVEKELATLLAGINDIGVRSGLEFQSIEWAPIREQEWYYELPINMQLTGSYKQMGHFAASVARLSRIVNLKDIDLKMIEQKGLQETLAMKVSASTYRFKAPKTQ</sequence>
<dbReference type="GO" id="GO:0043107">
    <property type="term" value="P:type IV pilus-dependent motility"/>
    <property type="evidence" value="ECO:0007669"/>
    <property type="project" value="InterPro"/>
</dbReference>
<dbReference type="Proteomes" id="UP000251647">
    <property type="component" value="Unassembled WGS sequence"/>
</dbReference>
<dbReference type="Pfam" id="PF04350">
    <property type="entry name" value="PilO"/>
    <property type="match status" value="1"/>
</dbReference>
<proteinExistence type="predicted"/>
<keyword evidence="1" id="KW-0472">Membrane</keyword>
<protein>
    <submittedName>
        <fullName evidence="2">Pilus assembly protein, PilO</fullName>
    </submittedName>
</protein>
<name>A0A2T3QKG0_PHODM</name>
<reference evidence="2 3" key="1">
    <citation type="submission" date="2018-06" db="EMBL/GenBank/DDBJ databases">
        <authorList>
            <consortium name="Pathogen Informatics"/>
            <person name="Doyle S."/>
        </authorList>
    </citation>
    <scope>NUCLEOTIDE SEQUENCE [LARGE SCALE GENOMIC DNA]</scope>
    <source>
        <strain evidence="2 3">NCTC11647</strain>
    </source>
</reference>
<keyword evidence="1" id="KW-0812">Transmembrane</keyword>
<dbReference type="PANTHER" id="PTHR39555">
    <property type="entry name" value="FIMBRIAL ASSEMBLY PROTEIN PILO-LIKE PROTEIN-RELATED"/>
    <property type="match status" value="1"/>
</dbReference>
<dbReference type="OrthoDB" id="9802133at2"/>
<dbReference type="PIRSF" id="PIRSF016482">
    <property type="entry name" value="PilO"/>
    <property type="match status" value="1"/>
</dbReference>
<dbReference type="EMBL" id="UATL01000007">
    <property type="protein sequence ID" value="SPY45633.1"/>
    <property type="molecule type" value="Genomic_DNA"/>
</dbReference>
<dbReference type="RefSeq" id="WP_005302656.1">
    <property type="nucleotide sequence ID" value="NZ_PYOG01000008.1"/>
</dbReference>
<organism evidence="2 3">
    <name type="scientific">Photobacterium damselae</name>
    <dbReference type="NCBI Taxonomy" id="38293"/>
    <lineage>
        <taxon>Bacteria</taxon>
        <taxon>Pseudomonadati</taxon>
        <taxon>Pseudomonadota</taxon>
        <taxon>Gammaproteobacteria</taxon>
        <taxon>Vibrionales</taxon>
        <taxon>Vibrionaceae</taxon>
        <taxon>Photobacterium</taxon>
    </lineage>
</organism>